<dbReference type="GO" id="GO:0005634">
    <property type="term" value="C:nucleus"/>
    <property type="evidence" value="ECO:0000266"/>
    <property type="project" value="RGD"/>
</dbReference>
<dbReference type="GeneID" id="298199"/>
<evidence type="ECO:0000256" key="4">
    <source>
        <dbReference type="PIRNR" id="PIRNR036881"/>
    </source>
</evidence>
<dbReference type="RefSeq" id="NP_001387480.1">
    <property type="nucleotide sequence ID" value="NM_001400551.1"/>
</dbReference>
<dbReference type="PIRSF" id="PIRSF036881">
    <property type="entry name" value="PAT"/>
    <property type="match status" value="1"/>
</dbReference>
<dbReference type="GO" id="GO:0019915">
    <property type="term" value="P:lipid storage"/>
    <property type="evidence" value="ECO:0000266"/>
    <property type="project" value="RGD"/>
</dbReference>
<evidence type="ECO:0000313" key="6">
    <source>
        <dbReference type="RGD" id="728889"/>
    </source>
</evidence>
<dbReference type="PhylomeDB" id="Q5U2U5"/>
<evidence type="ECO:0000256" key="3">
    <source>
        <dbReference type="ARBA" id="ARBA00022677"/>
    </source>
</evidence>
<dbReference type="GO" id="GO:0042149">
    <property type="term" value="P:cellular response to glucose starvation"/>
    <property type="evidence" value="ECO:0000266"/>
    <property type="project" value="RGD"/>
</dbReference>
<comment type="subcellular location">
    <subcellularLocation>
        <location evidence="1">Lipid droplet</location>
    </subcellularLocation>
</comment>
<dbReference type="Gene3D" id="1.20.120.340">
    <property type="entry name" value="Flagellar protein FliS"/>
    <property type="match status" value="1"/>
</dbReference>
<evidence type="ECO:0000256" key="1">
    <source>
        <dbReference type="ARBA" id="ARBA00004502"/>
    </source>
</evidence>
<dbReference type="RefSeq" id="NP_001007145.1">
    <property type="nucleotide sequence ID" value="NM_001007144.3"/>
</dbReference>
<dbReference type="PhosphoSitePlus" id="Q5U2U5"/>
<dbReference type="PANTHER" id="PTHR14024">
    <property type="entry name" value="PERILIPIN"/>
    <property type="match status" value="1"/>
</dbReference>
<dbReference type="AGR" id="RGD:728889"/>
<name>Q5U2U5_RAT</name>
<dbReference type="PANTHER" id="PTHR14024:SF25">
    <property type="entry name" value="PERILIPIN-2"/>
    <property type="match status" value="1"/>
</dbReference>
<dbReference type="GO" id="GO:0005886">
    <property type="term" value="C:plasma membrane"/>
    <property type="evidence" value="ECO:0000266"/>
    <property type="project" value="RGD"/>
</dbReference>
<dbReference type="GO" id="GO:0005811">
    <property type="term" value="C:lipid droplet"/>
    <property type="evidence" value="ECO:0000314"/>
    <property type="project" value="RGD"/>
</dbReference>
<comment type="similarity">
    <text evidence="2 4">Belongs to the perilipin family.</text>
</comment>
<reference evidence="5" key="1">
    <citation type="journal article" date="2004" name="Genome Res.">
        <title>The status, quality, and expansion of the NIH full-length cDNA project: the Mammalian Gene Collection (MGC).</title>
        <authorList>
            <consortium name="The MGC Project Team"/>
            <person name="Gerhard D.S."/>
            <person name="Wagner L."/>
            <person name="Feingold E.A."/>
            <person name="Shenmen C.M."/>
            <person name="Grouse L.H."/>
            <person name="Schuler G."/>
            <person name="Klein S.L."/>
            <person name="Old S."/>
            <person name="Rasooly R."/>
            <person name="Good P."/>
            <person name="Guyer M."/>
            <person name="Peck A.M."/>
            <person name="Derge J.G."/>
            <person name="Lipman D."/>
            <person name="Collins F.S."/>
            <person name="Jang W."/>
            <person name="Sherry S."/>
            <person name="Feolo M."/>
            <person name="Misquitta L."/>
            <person name="Lee E."/>
            <person name="Rotmistrovsky K."/>
            <person name="Greenhut S.F."/>
            <person name="Schaefer C.F."/>
            <person name="Buetow K."/>
            <person name="Bonner T.I."/>
            <person name="Haussler D."/>
            <person name="Kent J."/>
            <person name="Kiekhaus M."/>
            <person name="Furey T."/>
            <person name="Brent M."/>
            <person name="Prange C."/>
            <person name="Schreiber K."/>
            <person name="Shapiro N."/>
            <person name="Bhat N.K."/>
            <person name="Hopkins R.F."/>
            <person name="Hsie F."/>
            <person name="Driscoll T."/>
            <person name="Soares M.B."/>
            <person name="Casavant T.L."/>
            <person name="Scheetz T.E."/>
            <person name="Brown-stein M.J."/>
            <person name="Usdin T.B."/>
            <person name="Toshiyuki S."/>
            <person name="Carninci P."/>
            <person name="Piao Y."/>
            <person name="Dudekula D.B."/>
            <person name="Ko M.S."/>
            <person name="Kawakami K."/>
            <person name="Suzuki Y."/>
            <person name="Sugano S."/>
            <person name="Gruber C.E."/>
            <person name="Smith M.R."/>
            <person name="Simmons B."/>
            <person name="Moore T."/>
            <person name="Waterman R."/>
            <person name="Johnson S.L."/>
            <person name="Ruan Y."/>
            <person name="Wei C.L."/>
            <person name="Mathavan S."/>
            <person name="Gunaratne P.H."/>
            <person name="Wu J."/>
            <person name="Garcia A.M."/>
            <person name="Hulyk S.W."/>
            <person name="Fuh E."/>
            <person name="Yuan Y."/>
            <person name="Sneed A."/>
            <person name="Kowis C."/>
            <person name="Hodgson A."/>
            <person name="Muzny D.M."/>
            <person name="McPherson J."/>
            <person name="Gibbs R.A."/>
            <person name="Fahey J."/>
            <person name="Helton E."/>
            <person name="Ketteman M."/>
            <person name="Madan A."/>
            <person name="Rodrigues S."/>
            <person name="Sanchez A."/>
            <person name="Whiting M."/>
            <person name="Madari A."/>
            <person name="Young A.C."/>
            <person name="Wetherby K.D."/>
            <person name="Granite S.J."/>
            <person name="Kwong P.N."/>
            <person name="Brinkley C.P."/>
            <person name="Pearson R.L."/>
            <person name="Bouffard G.G."/>
            <person name="Blakesly R.W."/>
            <person name="Green E.D."/>
            <person name="Dickson M.C."/>
            <person name="Rodriguez A.C."/>
            <person name="Grimwood J."/>
            <person name="Schmutz J."/>
            <person name="Myers R.M."/>
            <person name="Butterfield Y.S."/>
            <person name="Griffith M."/>
            <person name="Griffith O.L."/>
            <person name="Krzywinski M.I."/>
            <person name="Liao N."/>
            <person name="Morin R."/>
            <person name="Morrin R."/>
            <person name="Palmquist D."/>
            <person name="Petrescu A.S."/>
            <person name="Skalska U."/>
            <person name="Smailus D.E."/>
            <person name="Stott J.M."/>
            <person name="Schnerch A."/>
            <person name="Schein J.E."/>
            <person name="Jones S.J."/>
            <person name="Holt R.A."/>
            <person name="Baross A."/>
            <person name="Marra M.A."/>
            <person name="Clifton S."/>
            <person name="Makowski K.A."/>
            <person name="Bosak S."/>
            <person name="Malek J."/>
        </authorList>
    </citation>
    <scope>NUCLEOTIDE SEQUENCE [LARGE SCALE MRNA]</scope>
    <source>
        <tissue evidence="5">Heart</tissue>
    </source>
</reference>
<gene>
    <name evidence="6" type="primary">Plin2</name>
    <name evidence="5" type="synonym">Adfp</name>
</gene>
<dbReference type="GO" id="GO:0005829">
    <property type="term" value="C:cytosol"/>
    <property type="evidence" value="ECO:0000266"/>
    <property type="project" value="RGD"/>
</dbReference>
<dbReference type="GO" id="GO:0005737">
    <property type="term" value="C:cytoplasm"/>
    <property type="evidence" value="ECO:0000266"/>
    <property type="project" value="RGD"/>
</dbReference>
<dbReference type="InterPro" id="IPR004279">
    <property type="entry name" value="Perilipin"/>
</dbReference>
<dbReference type="OMA" id="NQENCHE"/>
<dbReference type="EMBL" id="BC085861">
    <property type="protein sequence ID" value="AAH85861.1"/>
    <property type="molecule type" value="mRNA"/>
</dbReference>
<dbReference type="KEGG" id="rno:298199"/>
<dbReference type="SUPFAM" id="SSF109775">
    <property type="entry name" value="Mannose-6-phosphate receptor binding protein 1 (Tip47), C-terminal domain"/>
    <property type="match status" value="1"/>
</dbReference>
<dbReference type="RefSeq" id="XP_038965449.1">
    <property type="nucleotide sequence ID" value="XM_039109521.2"/>
</dbReference>
<dbReference type="GO" id="GO:0010890">
    <property type="term" value="P:positive regulation of triglyceride storage"/>
    <property type="evidence" value="ECO:0000318"/>
    <property type="project" value="GO_Central"/>
</dbReference>
<sequence length="422" mass="46264">MASVAVDPQPSVVTRVANLPLVSSTYDLVSSAYVSTKDQHPYLRSVCEMAEKGVRTVTSVAVTGALPIIQKLEPQIAVANTYACKGLDRMEARLPILNQPTSEIVANARGAVTGAKDVVTTTMAGAKDSVASTVSGVVDKTKGAVTGSVERTKSVVNGGIDTVLGMVQLMSSGVENAISKSELLVDQYLPLTQKELEMEAKKVEGFDMVQKQRYYERLESLSTKICTRAYHQALGRIKDAKQKGQETISQLHSTVHLIEFARKNVHSANQKIQDKLSVSWVEWKRIVGYDDTDESHCAEHIESHTLSMARNLTQQLHTTCQTLLFNVQGLPQNIQDQAKHLGVMAGDIYSAFRNVTSFKEVSDGVLTSSKGQLQKMKESLDEVMDYLVNNTPLNWLVGPFYPQSTEVDKASLKVQQSELTTQ</sequence>
<dbReference type="GO" id="GO:1905691">
    <property type="term" value="P:lipid droplet disassembly"/>
    <property type="evidence" value="ECO:0000266"/>
    <property type="project" value="RGD"/>
</dbReference>
<protein>
    <recommendedName>
        <fullName evidence="4">Perilipin</fullName>
    </recommendedName>
</protein>
<dbReference type="Pfam" id="PF03036">
    <property type="entry name" value="Perilipin"/>
    <property type="match status" value="1"/>
</dbReference>
<organism evidence="5">
    <name type="scientific">Rattus norvegicus</name>
    <name type="common">Rat</name>
    <dbReference type="NCBI Taxonomy" id="10116"/>
    <lineage>
        <taxon>Eukaryota</taxon>
        <taxon>Metazoa</taxon>
        <taxon>Chordata</taxon>
        <taxon>Craniata</taxon>
        <taxon>Vertebrata</taxon>
        <taxon>Euteleostomi</taxon>
        <taxon>Mammalia</taxon>
        <taxon>Eutheria</taxon>
        <taxon>Euarchontoglires</taxon>
        <taxon>Glires</taxon>
        <taxon>Rodentia</taxon>
        <taxon>Myomorpha</taxon>
        <taxon>Muroidea</taxon>
        <taxon>Muridae</taxon>
        <taxon>Murinae</taxon>
        <taxon>Rattus</taxon>
    </lineage>
</organism>
<dbReference type="RGD" id="728889">
    <property type="gene designation" value="Plin2"/>
</dbReference>
<dbReference type="HOGENOM" id="CLU_035133_0_1_1"/>
<evidence type="ECO:0000313" key="5">
    <source>
        <dbReference type="EMBL" id="AAH85861.1"/>
    </source>
</evidence>
<dbReference type="AlphaFoldDB" id="Q5U2U5"/>
<keyword evidence="3" id="KW-0551">Lipid droplet</keyword>
<dbReference type="GO" id="GO:0015909">
    <property type="term" value="P:long-chain fatty acid transport"/>
    <property type="evidence" value="ECO:0000266"/>
    <property type="project" value="RGD"/>
</dbReference>
<proteinExistence type="evidence at transcript level"/>
<dbReference type="CTD" id="123"/>
<dbReference type="GO" id="GO:0009410">
    <property type="term" value="P:response to xenobiotic stimulus"/>
    <property type="evidence" value="ECO:0000270"/>
    <property type="project" value="RGD"/>
</dbReference>
<accession>Q5U2U5</accession>
<evidence type="ECO:0000256" key="2">
    <source>
        <dbReference type="ARBA" id="ARBA00006311"/>
    </source>
</evidence>
<dbReference type="UCSC" id="RGD:728889">
    <property type="organism name" value="rat"/>
</dbReference>
<dbReference type="Gene3D" id="3.30.720.170">
    <property type="entry name" value="Perilipin, alpha-beta domain"/>
    <property type="match status" value="1"/>
</dbReference>